<keyword evidence="1" id="KW-1133">Transmembrane helix</keyword>
<dbReference type="Proteomes" id="UP000642748">
    <property type="component" value="Unassembled WGS sequence"/>
</dbReference>
<keyword evidence="3" id="KW-1185">Reference proteome</keyword>
<name>A0A8J3VNH6_9ACTN</name>
<keyword evidence="1" id="KW-0472">Membrane</keyword>
<evidence type="ECO:0000256" key="1">
    <source>
        <dbReference type="SAM" id="Phobius"/>
    </source>
</evidence>
<feature type="transmembrane region" description="Helical" evidence="1">
    <location>
        <begin position="201"/>
        <end position="224"/>
    </location>
</feature>
<feature type="transmembrane region" description="Helical" evidence="1">
    <location>
        <begin position="173"/>
        <end position="195"/>
    </location>
</feature>
<gene>
    <name evidence="2" type="ORF">Raf01_11570</name>
</gene>
<comment type="caution">
    <text evidence="2">The sequence shown here is derived from an EMBL/GenBank/DDBJ whole genome shotgun (WGS) entry which is preliminary data.</text>
</comment>
<feature type="transmembrane region" description="Helical" evidence="1">
    <location>
        <begin position="142"/>
        <end position="161"/>
    </location>
</feature>
<evidence type="ECO:0000313" key="2">
    <source>
        <dbReference type="EMBL" id="GIH12985.1"/>
    </source>
</evidence>
<evidence type="ECO:0000313" key="3">
    <source>
        <dbReference type="Proteomes" id="UP000642748"/>
    </source>
</evidence>
<sequence length="233" mass="25746">MTGDLAEAGEAPDDGLIDEVFVPALERWERRQARINRNPVTRACRRVLSTIRRATSGTVRWSVRTAEKLDRWVTLWQLVCVLALLDTLGDWPQLSRRVHTYPPFGRMSAEPVRALGRFIDRRVGELRDPVLPRLTDALPESWRWASGGGYLAILVVCVVLVRQRPRMPRPLAPVILLVGCAGIAAAGLEVLHLLATSLDGIARAVQALAVGGVAVVIVATYLIFRVLGGRRRP</sequence>
<protein>
    <submittedName>
        <fullName evidence="2">Uncharacterized protein</fullName>
    </submittedName>
</protein>
<reference evidence="2" key="1">
    <citation type="submission" date="2021-01" db="EMBL/GenBank/DDBJ databases">
        <title>Whole genome shotgun sequence of Rugosimonospora africana NBRC 104875.</title>
        <authorList>
            <person name="Komaki H."/>
            <person name="Tamura T."/>
        </authorList>
    </citation>
    <scope>NUCLEOTIDE SEQUENCE</scope>
    <source>
        <strain evidence="2">NBRC 104875</strain>
    </source>
</reference>
<organism evidence="2 3">
    <name type="scientific">Rugosimonospora africana</name>
    <dbReference type="NCBI Taxonomy" id="556532"/>
    <lineage>
        <taxon>Bacteria</taxon>
        <taxon>Bacillati</taxon>
        <taxon>Actinomycetota</taxon>
        <taxon>Actinomycetes</taxon>
        <taxon>Micromonosporales</taxon>
        <taxon>Micromonosporaceae</taxon>
        <taxon>Rugosimonospora</taxon>
    </lineage>
</organism>
<dbReference type="RefSeq" id="WP_203916692.1">
    <property type="nucleotide sequence ID" value="NZ_BONZ01000013.1"/>
</dbReference>
<dbReference type="EMBL" id="BONZ01000013">
    <property type="protein sequence ID" value="GIH12985.1"/>
    <property type="molecule type" value="Genomic_DNA"/>
</dbReference>
<dbReference type="AlphaFoldDB" id="A0A8J3VNH6"/>
<accession>A0A8J3VNH6</accession>
<proteinExistence type="predicted"/>
<keyword evidence="1" id="KW-0812">Transmembrane</keyword>